<dbReference type="EMBL" id="LGAP01000027">
    <property type="protein sequence ID" value="KOF14340.1"/>
    <property type="molecule type" value="Genomic_DNA"/>
</dbReference>
<name>A0A0L8BIF5_ENSAD</name>
<dbReference type="Gene3D" id="1.10.10.1100">
    <property type="entry name" value="BFD-like [2Fe-2S]-binding domain"/>
    <property type="match status" value="1"/>
</dbReference>
<dbReference type="GO" id="GO:0016491">
    <property type="term" value="F:oxidoreductase activity"/>
    <property type="evidence" value="ECO:0007669"/>
    <property type="project" value="UniProtKB-KW"/>
</dbReference>
<protein>
    <submittedName>
        <fullName evidence="3">Pyridine nucleotide-disulfide oxidoreductase</fullName>
    </submittedName>
</protein>
<dbReference type="InterPro" id="IPR041854">
    <property type="entry name" value="BFD-like_2Fe2S-bd_dom_sf"/>
</dbReference>
<comment type="caution">
    <text evidence="3">The sequence shown here is derived from an EMBL/GenBank/DDBJ whole genome shotgun (WGS) entry which is preliminary data.</text>
</comment>
<dbReference type="PRINTS" id="PR00411">
    <property type="entry name" value="PNDRDTASEI"/>
</dbReference>
<dbReference type="InterPro" id="IPR023753">
    <property type="entry name" value="FAD/NAD-binding_dom"/>
</dbReference>
<dbReference type="InterPro" id="IPR051691">
    <property type="entry name" value="Metab_Enz_Cyan_OpOx_G3PDH"/>
</dbReference>
<dbReference type="OrthoDB" id="9801699at2"/>
<evidence type="ECO:0000259" key="2">
    <source>
        <dbReference type="Pfam" id="PF07992"/>
    </source>
</evidence>
<dbReference type="PRINTS" id="PR00368">
    <property type="entry name" value="FADPNR"/>
</dbReference>
<dbReference type="PANTHER" id="PTHR42949">
    <property type="entry name" value="ANAEROBIC GLYCEROL-3-PHOSPHATE DEHYDROGENASE SUBUNIT B"/>
    <property type="match status" value="1"/>
</dbReference>
<evidence type="ECO:0000313" key="3">
    <source>
        <dbReference type="EMBL" id="KOF14340.1"/>
    </source>
</evidence>
<proteinExistence type="predicted"/>
<dbReference type="RefSeq" id="WP_053251938.1">
    <property type="nucleotide sequence ID" value="NZ_LGAP01000027.1"/>
</dbReference>
<dbReference type="InterPro" id="IPR036188">
    <property type="entry name" value="FAD/NAD-bd_sf"/>
</dbReference>
<feature type="domain" description="FAD/NAD(P)-binding" evidence="2">
    <location>
        <begin position="115"/>
        <end position="300"/>
    </location>
</feature>
<keyword evidence="1" id="KW-0560">Oxidoreductase</keyword>
<reference evidence="4" key="1">
    <citation type="submission" date="2015-07" db="EMBL/GenBank/DDBJ databases">
        <title>Whole genome sequence of an Ensifer adhaerens strain isolated from a cave pool in the Wind Cave National Park.</title>
        <authorList>
            <person name="Eng W.W.H."/>
            <person name="Gan H.M."/>
            <person name="Barton H.A."/>
            <person name="Savka M.A."/>
        </authorList>
    </citation>
    <scope>NUCLEOTIDE SEQUENCE [LARGE SCALE GENOMIC DNA]</scope>
    <source>
        <strain evidence="4">SD006</strain>
    </source>
</reference>
<dbReference type="PATRIC" id="fig|106592.7.peg.4237"/>
<accession>A0A0L8BIF5</accession>
<organism evidence="3 4">
    <name type="scientific">Ensifer adhaerens</name>
    <name type="common">Sinorhizobium morelense</name>
    <dbReference type="NCBI Taxonomy" id="106592"/>
    <lineage>
        <taxon>Bacteria</taxon>
        <taxon>Pseudomonadati</taxon>
        <taxon>Pseudomonadota</taxon>
        <taxon>Alphaproteobacteria</taxon>
        <taxon>Hyphomicrobiales</taxon>
        <taxon>Rhizobiaceae</taxon>
        <taxon>Sinorhizobium/Ensifer group</taxon>
        <taxon>Ensifer</taxon>
    </lineage>
</organism>
<dbReference type="Pfam" id="PF07992">
    <property type="entry name" value="Pyr_redox_2"/>
    <property type="match status" value="1"/>
</dbReference>
<sequence>MSGKRIVVVGASRLGCEFALAARGADYEVTLIDEHPQELKNMSFDAPYFYGSGLPASLSDETAVFDNVLSSNELLLECVENEVDVKIGVVAWGAFHNAPNSQHIGTPKVGIVSREGNELLEYDALILATGSRDFVPSFKGWELPGVLGGKAGAKLLTSYQCFNGTRCLVLGTAPLAVEFARAACDRGIDIAGFVEPTSKFQAGDQELEWALNAGIPILYESVILEAGGTDKVSSATVISTDGSGKQAEVECDTICVSIAVLPNVELPAAMGCEMQFAEEHPAWVPKVDSNLQTSVQDVYWLSAFNAQDDQIPRILSAVGDAASASEAPTGTTQHGARAADYINVWVAKLLEMGGSDVVLCQCETVTRSEFLELQPPRYLKAGMRHPHVAVTGGDAGPKISQDLTKRMTRVGMGHCQGKRCRDEAAVLLSQHYGIPLKDIKPGSYRFPVRPIDMSLIAAEDDDYHTREKWPHWMHEEVVPESVAGTAKR</sequence>
<dbReference type="PANTHER" id="PTHR42949:SF3">
    <property type="entry name" value="ANAEROBIC GLYCEROL-3-PHOSPHATE DEHYDROGENASE SUBUNIT B"/>
    <property type="match status" value="1"/>
</dbReference>
<dbReference type="Gene3D" id="3.50.50.60">
    <property type="entry name" value="FAD/NAD(P)-binding domain"/>
    <property type="match status" value="3"/>
</dbReference>
<gene>
    <name evidence="3" type="ORF">AC244_27235</name>
</gene>
<dbReference type="SUPFAM" id="SSF51905">
    <property type="entry name" value="FAD/NAD(P)-binding domain"/>
    <property type="match status" value="1"/>
</dbReference>
<dbReference type="Proteomes" id="UP000037425">
    <property type="component" value="Unassembled WGS sequence"/>
</dbReference>
<dbReference type="AlphaFoldDB" id="A0A0L8BIF5"/>
<evidence type="ECO:0000313" key="4">
    <source>
        <dbReference type="Proteomes" id="UP000037425"/>
    </source>
</evidence>
<evidence type="ECO:0000256" key="1">
    <source>
        <dbReference type="ARBA" id="ARBA00023002"/>
    </source>
</evidence>